<feature type="transmembrane region" description="Helical" evidence="8">
    <location>
        <begin position="6"/>
        <end position="31"/>
    </location>
</feature>
<comment type="subcellular location">
    <subcellularLocation>
        <location evidence="1">Cell inner membrane</location>
        <topology evidence="1">Single-pass membrane protein</topology>
    </subcellularLocation>
</comment>
<dbReference type="GO" id="GO:0005886">
    <property type="term" value="C:plasma membrane"/>
    <property type="evidence" value="ECO:0007669"/>
    <property type="project" value="UniProtKB-SubCell"/>
</dbReference>
<gene>
    <name evidence="9" type="ORF">INR99_15725</name>
</gene>
<dbReference type="InterPro" id="IPR012902">
    <property type="entry name" value="N_methyl_site"/>
</dbReference>
<keyword evidence="2" id="KW-1003">Cell membrane</keyword>
<dbReference type="AlphaFoldDB" id="A0A8J7KC05"/>
<evidence type="ECO:0000256" key="5">
    <source>
        <dbReference type="ARBA" id="ARBA00022692"/>
    </source>
</evidence>
<keyword evidence="10" id="KW-1185">Reference proteome</keyword>
<protein>
    <submittedName>
        <fullName evidence="9">Prepilin-type N-terminal cleavage/methylation domain-containing protein</fullName>
    </submittedName>
</protein>
<dbReference type="PIRSF" id="PIRSF004525">
    <property type="entry name" value="Pilin_peptidase-dep_B_prd"/>
    <property type="match status" value="1"/>
</dbReference>
<dbReference type="PROSITE" id="PS00409">
    <property type="entry name" value="PROKAR_NTER_METHYL"/>
    <property type="match status" value="1"/>
</dbReference>
<evidence type="ECO:0000256" key="8">
    <source>
        <dbReference type="SAM" id="Phobius"/>
    </source>
</evidence>
<keyword evidence="5 8" id="KW-0812">Transmembrane</keyword>
<evidence type="ECO:0000256" key="6">
    <source>
        <dbReference type="ARBA" id="ARBA00022989"/>
    </source>
</evidence>
<evidence type="ECO:0000256" key="7">
    <source>
        <dbReference type="ARBA" id="ARBA00023136"/>
    </source>
</evidence>
<dbReference type="InterPro" id="IPR045584">
    <property type="entry name" value="Pilin-like"/>
</dbReference>
<dbReference type="Pfam" id="PF07963">
    <property type="entry name" value="N_methyl"/>
    <property type="match status" value="1"/>
</dbReference>
<dbReference type="PANTHER" id="PTHR39583">
    <property type="entry name" value="TYPE II SECRETION SYSTEM PROTEIN J-RELATED"/>
    <property type="match status" value="1"/>
</dbReference>
<evidence type="ECO:0000256" key="4">
    <source>
        <dbReference type="ARBA" id="ARBA00022519"/>
    </source>
</evidence>
<dbReference type="NCBIfam" id="TIGR02532">
    <property type="entry name" value="IV_pilin_GFxxxE"/>
    <property type="match status" value="1"/>
</dbReference>
<evidence type="ECO:0000313" key="9">
    <source>
        <dbReference type="EMBL" id="MBE9610789.1"/>
    </source>
</evidence>
<dbReference type="InterPro" id="IPR051621">
    <property type="entry name" value="T2SS_protein_J"/>
</dbReference>
<dbReference type="EMBL" id="JADFUA010000013">
    <property type="protein sequence ID" value="MBE9610789.1"/>
    <property type="molecule type" value="Genomic_DNA"/>
</dbReference>
<keyword evidence="6 8" id="KW-1133">Transmembrane helix</keyword>
<evidence type="ECO:0000256" key="2">
    <source>
        <dbReference type="ARBA" id="ARBA00022475"/>
    </source>
</evidence>
<dbReference type="RefSeq" id="WP_194117336.1">
    <property type="nucleotide sequence ID" value="NZ_JADFUA010000013.1"/>
</dbReference>
<comment type="caution">
    <text evidence="9">The sequence shown here is derived from an EMBL/GenBank/DDBJ whole genome shotgun (WGS) entry which is preliminary data.</text>
</comment>
<evidence type="ECO:0000313" key="10">
    <source>
        <dbReference type="Proteomes" id="UP000604481"/>
    </source>
</evidence>
<sequence length="202" mass="21689">MTIPQGGFTLIEILVALAIGMLIIGAAYSYFLSTLRNSSAMVAQSRLQQEIRTAADLMQRDLRRAGYFPNGDTTNQPLVSTIWIGKTTSAQANTNCVIYRYVDERGTLRNGGFLLAADGRLYMKNAGSSNNTCQTGSDWVAITASNFTTVSRFTVSYTSGSRPRLAIGLTGTLQSDSKVNFALDQTITLFNAPSLGTATTGS</sequence>
<dbReference type="PANTHER" id="PTHR39583:SF2">
    <property type="entry name" value="TYPE II SECRETION SYSTEM PROTEIN J"/>
    <property type="match status" value="1"/>
</dbReference>
<dbReference type="GO" id="GO:0015628">
    <property type="term" value="P:protein secretion by the type II secretion system"/>
    <property type="evidence" value="ECO:0007669"/>
    <property type="project" value="TreeGrafter"/>
</dbReference>
<keyword evidence="7 8" id="KW-0472">Membrane</keyword>
<evidence type="ECO:0000256" key="3">
    <source>
        <dbReference type="ARBA" id="ARBA00022481"/>
    </source>
</evidence>
<name>A0A8J7KC05_9NEIS</name>
<dbReference type="SUPFAM" id="SSF54523">
    <property type="entry name" value="Pili subunits"/>
    <property type="match status" value="1"/>
</dbReference>
<keyword evidence="3" id="KW-0488">Methylation</keyword>
<accession>A0A8J7KC05</accession>
<organism evidence="9 10">
    <name type="scientific">Chitinilyticum piscinae</name>
    <dbReference type="NCBI Taxonomy" id="2866724"/>
    <lineage>
        <taxon>Bacteria</taxon>
        <taxon>Pseudomonadati</taxon>
        <taxon>Pseudomonadota</taxon>
        <taxon>Betaproteobacteria</taxon>
        <taxon>Neisseriales</taxon>
        <taxon>Chitinibacteraceae</taxon>
        <taxon>Chitinilyticum</taxon>
    </lineage>
</organism>
<dbReference type="Proteomes" id="UP000604481">
    <property type="component" value="Unassembled WGS sequence"/>
</dbReference>
<evidence type="ECO:0000256" key="1">
    <source>
        <dbReference type="ARBA" id="ARBA00004377"/>
    </source>
</evidence>
<keyword evidence="4" id="KW-0997">Cell inner membrane</keyword>
<proteinExistence type="predicted"/>
<reference evidence="9 10" key="1">
    <citation type="submission" date="2020-10" db="EMBL/GenBank/DDBJ databases">
        <title>The genome sequence of Chitinilyticum litopenaei 4Y14.</title>
        <authorList>
            <person name="Liu Y."/>
        </authorList>
    </citation>
    <scope>NUCLEOTIDE SEQUENCE [LARGE SCALE GENOMIC DNA]</scope>
    <source>
        <strain evidence="9 10">4Y14</strain>
    </source>
</reference>
<dbReference type="InterPro" id="IPR016419">
    <property type="entry name" value="Prepilin_Pept-dep_B_prd"/>
</dbReference>